<evidence type="ECO:0000313" key="6">
    <source>
        <dbReference type="Proteomes" id="UP000186922"/>
    </source>
</evidence>
<dbReference type="AlphaFoldDB" id="A0A1D1V4W9"/>
<dbReference type="GO" id="GO:0050277">
    <property type="term" value="F:sedoheptulokinase activity"/>
    <property type="evidence" value="ECO:0007669"/>
    <property type="project" value="TreeGrafter"/>
</dbReference>
<gene>
    <name evidence="5" type="primary">RvY_06450-1</name>
    <name evidence="5" type="synonym">RvY_06450.1</name>
    <name evidence="5" type="ORF">RvY_06450</name>
</gene>
<feature type="domain" description="Carbohydrate kinase FGGY N-terminal" evidence="4">
    <location>
        <begin position="11"/>
        <end position="267"/>
    </location>
</feature>
<accession>A0A1D1V4W9</accession>
<evidence type="ECO:0000256" key="1">
    <source>
        <dbReference type="ARBA" id="ARBA00009156"/>
    </source>
</evidence>
<dbReference type="PANTHER" id="PTHR10196:SF67">
    <property type="entry name" value="SEDOHEPTULOKINASE"/>
    <property type="match status" value="1"/>
</dbReference>
<name>A0A1D1V4W9_RAMVA</name>
<dbReference type="STRING" id="947166.A0A1D1V4W9"/>
<dbReference type="GO" id="GO:0006071">
    <property type="term" value="P:glycerol metabolic process"/>
    <property type="evidence" value="ECO:0007669"/>
    <property type="project" value="TreeGrafter"/>
</dbReference>
<dbReference type="Proteomes" id="UP000186922">
    <property type="component" value="Unassembled WGS sequence"/>
</dbReference>
<dbReference type="Pfam" id="PF00370">
    <property type="entry name" value="FGGY_N"/>
    <property type="match status" value="1"/>
</dbReference>
<dbReference type="CDD" id="cd07777">
    <property type="entry name" value="ASKHA_NBD_FGGY_SHK"/>
    <property type="match status" value="1"/>
</dbReference>
<sequence>MKGGQNRKHGVILGIDLGTTTVKVSVIDAVTKRVATNQSYSQKTFADVPNLPPGFSEQYVEKIWTALNILLAEIGPHTLSNVIAVGICGQQHGVMLWKRKAAWSNVTLTKFTALSDICEFSNLITWQDQRCTKDFLETLPKPQPDQVLATGYGSCSLFWLQKNDPAVLEYYSEAGTIMDFIACLLTNSKSAVISPHNAESWGFFDRHSRSWNTKILTENQFPVGLLPLVCNTTILGVLRPGSSFHGMNRDRQTIPVSVAMGDLQTSFIATVAKDTDAVLNFSTSSQISFIRSRADLVIPSACDVRSYFSSTSGKPSHSGRELVVAPSLNGGNVLTFFVKTLLDWIGQFDLDFSEDVIWSKIISAANSEDWTTSDDPTIRPTIYAERFDSNLRASVEGLSLENVKLGFVTRGFLKGVIENLAVMLPPQILLQSSIDRIVLTGSLFKKFPQLCRYVTKVFGLPVVVQEEEGRDAAFGAALAVSLSL</sequence>
<organism evidence="5 6">
    <name type="scientific">Ramazzottius varieornatus</name>
    <name type="common">Water bear</name>
    <name type="synonym">Tardigrade</name>
    <dbReference type="NCBI Taxonomy" id="947166"/>
    <lineage>
        <taxon>Eukaryota</taxon>
        <taxon>Metazoa</taxon>
        <taxon>Ecdysozoa</taxon>
        <taxon>Tardigrada</taxon>
        <taxon>Eutardigrada</taxon>
        <taxon>Parachela</taxon>
        <taxon>Hypsibioidea</taxon>
        <taxon>Ramazzottiidae</taxon>
        <taxon>Ramazzottius</taxon>
    </lineage>
</organism>
<evidence type="ECO:0000259" key="4">
    <source>
        <dbReference type="Pfam" id="PF00370"/>
    </source>
</evidence>
<evidence type="ECO:0000313" key="5">
    <source>
        <dbReference type="EMBL" id="GAU94727.1"/>
    </source>
</evidence>
<reference evidence="5 6" key="1">
    <citation type="journal article" date="2016" name="Nat. Commun.">
        <title>Extremotolerant tardigrade genome and improved radiotolerance of human cultured cells by tardigrade-unique protein.</title>
        <authorList>
            <person name="Hashimoto T."/>
            <person name="Horikawa D.D."/>
            <person name="Saito Y."/>
            <person name="Kuwahara H."/>
            <person name="Kozuka-Hata H."/>
            <person name="Shin-I T."/>
            <person name="Minakuchi Y."/>
            <person name="Ohishi K."/>
            <person name="Motoyama A."/>
            <person name="Aizu T."/>
            <person name="Enomoto A."/>
            <person name="Kondo K."/>
            <person name="Tanaka S."/>
            <person name="Hara Y."/>
            <person name="Koshikawa S."/>
            <person name="Sagara H."/>
            <person name="Miura T."/>
            <person name="Yokobori S."/>
            <person name="Miyagawa K."/>
            <person name="Suzuki Y."/>
            <person name="Kubo T."/>
            <person name="Oyama M."/>
            <person name="Kohara Y."/>
            <person name="Fujiyama A."/>
            <person name="Arakawa K."/>
            <person name="Katayama T."/>
            <person name="Toyoda A."/>
            <person name="Kunieda T."/>
        </authorList>
    </citation>
    <scope>NUCLEOTIDE SEQUENCE [LARGE SCALE GENOMIC DNA]</scope>
    <source>
        <strain evidence="5 6">YOKOZUNA-1</strain>
    </source>
</reference>
<protein>
    <recommendedName>
        <fullName evidence="4">Carbohydrate kinase FGGY N-terminal domain-containing protein</fullName>
    </recommendedName>
</protein>
<dbReference type="SUPFAM" id="SSF53067">
    <property type="entry name" value="Actin-like ATPase domain"/>
    <property type="match status" value="2"/>
</dbReference>
<proteinExistence type="inferred from homology"/>
<dbReference type="OrthoDB" id="10264182at2759"/>
<dbReference type="InterPro" id="IPR043129">
    <property type="entry name" value="ATPase_NBD"/>
</dbReference>
<comment type="caution">
    <text evidence="5">The sequence shown here is derived from an EMBL/GenBank/DDBJ whole genome shotgun (WGS) entry which is preliminary data.</text>
</comment>
<keyword evidence="2" id="KW-0808">Transferase</keyword>
<dbReference type="PANTHER" id="PTHR10196">
    <property type="entry name" value="SUGAR KINASE"/>
    <property type="match status" value="1"/>
</dbReference>
<comment type="similarity">
    <text evidence="1">Belongs to the FGGY kinase family.</text>
</comment>
<dbReference type="Gene3D" id="3.30.420.40">
    <property type="match status" value="2"/>
</dbReference>
<dbReference type="InterPro" id="IPR018484">
    <property type="entry name" value="FGGY_N"/>
</dbReference>
<dbReference type="GO" id="GO:0005829">
    <property type="term" value="C:cytosol"/>
    <property type="evidence" value="ECO:0007669"/>
    <property type="project" value="TreeGrafter"/>
</dbReference>
<evidence type="ECO:0000256" key="3">
    <source>
        <dbReference type="ARBA" id="ARBA00022777"/>
    </source>
</evidence>
<keyword evidence="6" id="KW-1185">Reference proteome</keyword>
<evidence type="ECO:0000256" key="2">
    <source>
        <dbReference type="ARBA" id="ARBA00022679"/>
    </source>
</evidence>
<dbReference type="EMBL" id="BDGG01000003">
    <property type="protein sequence ID" value="GAU94727.1"/>
    <property type="molecule type" value="Genomic_DNA"/>
</dbReference>
<keyword evidence="3" id="KW-0418">Kinase</keyword>